<gene>
    <name evidence="2" type="ORF">PoB_005262500</name>
</gene>
<dbReference type="Gene3D" id="1.20.1070.10">
    <property type="entry name" value="Rhodopsin 7-helix transmembrane proteins"/>
    <property type="match status" value="1"/>
</dbReference>
<organism evidence="2 3">
    <name type="scientific">Plakobranchus ocellatus</name>
    <dbReference type="NCBI Taxonomy" id="259542"/>
    <lineage>
        <taxon>Eukaryota</taxon>
        <taxon>Metazoa</taxon>
        <taxon>Spiralia</taxon>
        <taxon>Lophotrochozoa</taxon>
        <taxon>Mollusca</taxon>
        <taxon>Gastropoda</taxon>
        <taxon>Heterobranchia</taxon>
        <taxon>Euthyneura</taxon>
        <taxon>Panpulmonata</taxon>
        <taxon>Sacoglossa</taxon>
        <taxon>Placobranchoidea</taxon>
        <taxon>Plakobranchidae</taxon>
        <taxon>Plakobranchus</taxon>
    </lineage>
</organism>
<accession>A0AAV4C3C5</accession>
<keyword evidence="3" id="KW-1185">Reference proteome</keyword>
<dbReference type="SUPFAM" id="SSF81321">
    <property type="entry name" value="Family A G protein-coupled receptor-like"/>
    <property type="match status" value="1"/>
</dbReference>
<dbReference type="EMBL" id="BLXT01005793">
    <property type="protein sequence ID" value="GFO26120.1"/>
    <property type="molecule type" value="Genomic_DNA"/>
</dbReference>
<keyword evidence="1" id="KW-0472">Membrane</keyword>
<keyword evidence="1" id="KW-1133">Transmembrane helix</keyword>
<protein>
    <recommendedName>
        <fullName evidence="4">G-protein coupled receptors family 1 profile domain-containing protein</fullName>
    </recommendedName>
</protein>
<keyword evidence="1" id="KW-0812">Transmembrane</keyword>
<evidence type="ECO:0008006" key="4">
    <source>
        <dbReference type="Google" id="ProtNLM"/>
    </source>
</evidence>
<feature type="transmembrane region" description="Helical" evidence="1">
    <location>
        <begin position="6"/>
        <end position="30"/>
    </location>
</feature>
<name>A0AAV4C3C5_9GAST</name>
<comment type="caution">
    <text evidence="2">The sequence shown here is derived from an EMBL/GenBank/DDBJ whole genome shotgun (WGS) entry which is preliminary data.</text>
</comment>
<evidence type="ECO:0000313" key="3">
    <source>
        <dbReference type="Proteomes" id="UP000735302"/>
    </source>
</evidence>
<reference evidence="2 3" key="1">
    <citation type="journal article" date="2021" name="Elife">
        <title>Chloroplast acquisition without the gene transfer in kleptoplastic sea slugs, Plakobranchus ocellatus.</title>
        <authorList>
            <person name="Maeda T."/>
            <person name="Takahashi S."/>
            <person name="Yoshida T."/>
            <person name="Shimamura S."/>
            <person name="Takaki Y."/>
            <person name="Nagai Y."/>
            <person name="Toyoda A."/>
            <person name="Suzuki Y."/>
            <person name="Arimoto A."/>
            <person name="Ishii H."/>
            <person name="Satoh N."/>
            <person name="Nishiyama T."/>
            <person name="Hasebe M."/>
            <person name="Maruyama T."/>
            <person name="Minagawa J."/>
            <person name="Obokata J."/>
            <person name="Shigenobu S."/>
        </authorList>
    </citation>
    <scope>NUCLEOTIDE SEQUENCE [LARGE SCALE GENOMIC DNA]</scope>
</reference>
<dbReference type="Proteomes" id="UP000735302">
    <property type="component" value="Unassembled WGS sequence"/>
</dbReference>
<evidence type="ECO:0000256" key="1">
    <source>
        <dbReference type="SAM" id="Phobius"/>
    </source>
</evidence>
<sequence length="151" mass="17014">MREVYNYFVGIFSVVAVCAGSILIGVKVSLAARSRARMLSNTNGEKPGAQPVPRMSRTTLTLLAVCILFTCTLGVGFLIETFLPSEETWRYYLLRYQLTYSLYAVNSSSNFIIYVAINKNFRDTYLDIIIPRRKLRNSSKPPLVRTTANAN</sequence>
<proteinExistence type="predicted"/>
<dbReference type="AlphaFoldDB" id="A0AAV4C3C5"/>
<feature type="transmembrane region" description="Helical" evidence="1">
    <location>
        <begin position="60"/>
        <end position="79"/>
    </location>
</feature>
<evidence type="ECO:0000313" key="2">
    <source>
        <dbReference type="EMBL" id="GFO26120.1"/>
    </source>
</evidence>
<feature type="transmembrane region" description="Helical" evidence="1">
    <location>
        <begin position="99"/>
        <end position="117"/>
    </location>
</feature>